<dbReference type="Proteomes" id="UP000594342">
    <property type="component" value="Unassembled WGS sequence"/>
</dbReference>
<keyword evidence="4" id="KW-1185">Reference proteome</keyword>
<dbReference type="EMBL" id="UPSH01000001">
    <property type="protein sequence ID" value="VBB18518.1"/>
    <property type="molecule type" value="Genomic_DNA"/>
</dbReference>
<keyword evidence="2" id="KW-0040">ANK repeat</keyword>
<proteinExistence type="predicted"/>
<reference evidence="3 4" key="1">
    <citation type="submission" date="2018-10" db="EMBL/GenBank/DDBJ databases">
        <authorList>
            <consortium name="IHU Genomes"/>
        </authorList>
    </citation>
    <scope>NUCLEOTIDE SEQUENCE [LARGE SCALE GENOMIC DNA]</scope>
    <source>
        <strain evidence="3 4">A1</strain>
    </source>
</reference>
<evidence type="ECO:0000256" key="1">
    <source>
        <dbReference type="ARBA" id="ARBA00022737"/>
    </source>
</evidence>
<organism evidence="3 4">
    <name type="scientific">Yasminevirus sp. GU-2018</name>
    <dbReference type="NCBI Taxonomy" id="2420051"/>
    <lineage>
        <taxon>Viruses</taxon>
        <taxon>Varidnaviria</taxon>
        <taxon>Bamfordvirae</taxon>
        <taxon>Nucleocytoviricota</taxon>
        <taxon>Megaviricetes</taxon>
        <taxon>Imitervirales</taxon>
        <taxon>Mimiviridae</taxon>
        <taxon>Klosneuvirinae</taxon>
        <taxon>Yasminevirus</taxon>
        <taxon>Yasminevirus saudimassiliense</taxon>
    </lineage>
</organism>
<name>A0A5K0U932_9VIRU</name>
<accession>A0A5K0U932</accession>
<dbReference type="SUPFAM" id="SSF48403">
    <property type="entry name" value="Ankyrin repeat"/>
    <property type="match status" value="1"/>
</dbReference>
<keyword evidence="1" id="KW-0677">Repeat</keyword>
<dbReference type="PANTHER" id="PTHR24198">
    <property type="entry name" value="ANKYRIN REPEAT AND PROTEIN KINASE DOMAIN-CONTAINING PROTEIN"/>
    <property type="match status" value="1"/>
</dbReference>
<dbReference type="PROSITE" id="PS50297">
    <property type="entry name" value="ANK_REP_REGION"/>
    <property type="match status" value="1"/>
</dbReference>
<dbReference type="InterPro" id="IPR002110">
    <property type="entry name" value="Ankyrin_rpt"/>
</dbReference>
<dbReference type="InterPro" id="IPR036770">
    <property type="entry name" value="Ankyrin_rpt-contain_sf"/>
</dbReference>
<protein>
    <submittedName>
        <fullName evidence="3">Uncharacterized protein</fullName>
    </submittedName>
</protein>
<sequence length="218" mass="24694">MAYNTSTNLKITLVPTLTVDDDELIDVDNYTRDTREFIISDNCVDEIIAERSTTGFSQKQISDAFKYLRSNNFTEFRKAVGKNKSIVNVKFCKTYMIHEACRLANPECVSLLLFLGAKCSTLDDEGFTAQHRAVMSKSTVIVDILSLFGNSMNIKDKNGNTPFYYALLQKDEDMIKTLMTYKADPFIRDTPNNDSMDIFLNSVSGEISEILSKYIGEF</sequence>
<dbReference type="PANTHER" id="PTHR24198:SF165">
    <property type="entry name" value="ANKYRIN REPEAT-CONTAINING PROTEIN-RELATED"/>
    <property type="match status" value="1"/>
</dbReference>
<dbReference type="Pfam" id="PF12796">
    <property type="entry name" value="Ank_2"/>
    <property type="match status" value="1"/>
</dbReference>
<evidence type="ECO:0000313" key="3">
    <source>
        <dbReference type="EMBL" id="VBB18518.1"/>
    </source>
</evidence>
<comment type="caution">
    <text evidence="3">The sequence shown here is derived from an EMBL/GenBank/DDBJ whole genome shotgun (WGS) entry which is preliminary data.</text>
</comment>
<dbReference type="SMART" id="SM00248">
    <property type="entry name" value="ANK"/>
    <property type="match status" value="3"/>
</dbReference>
<dbReference type="PROSITE" id="PS50088">
    <property type="entry name" value="ANK_REPEAT"/>
    <property type="match status" value="1"/>
</dbReference>
<dbReference type="Gene3D" id="1.25.40.20">
    <property type="entry name" value="Ankyrin repeat-containing domain"/>
    <property type="match status" value="1"/>
</dbReference>
<evidence type="ECO:0000256" key="2">
    <source>
        <dbReference type="ARBA" id="ARBA00023043"/>
    </source>
</evidence>
<evidence type="ECO:0000313" key="4">
    <source>
        <dbReference type="Proteomes" id="UP000594342"/>
    </source>
</evidence>
<gene>
    <name evidence="3" type="ORF">YASMINEVIRUS_981</name>
</gene>